<evidence type="ECO:0000313" key="10">
    <source>
        <dbReference type="Proteomes" id="UP000075714"/>
    </source>
</evidence>
<dbReference type="Pfam" id="PF12397">
    <property type="entry name" value="U3snoRNP10"/>
    <property type="match status" value="1"/>
</dbReference>
<feature type="region of interest" description="Disordered" evidence="7">
    <location>
        <begin position="1988"/>
        <end position="2043"/>
    </location>
</feature>
<dbReference type="Pfam" id="PF08146">
    <property type="entry name" value="BP28CT"/>
    <property type="match status" value="1"/>
</dbReference>
<evidence type="ECO:0000313" key="9">
    <source>
        <dbReference type="EMBL" id="KXZ53244.1"/>
    </source>
</evidence>
<comment type="subcellular location">
    <subcellularLocation>
        <location evidence="1">Nucleus</location>
        <location evidence="1">Nucleolus</location>
    </subcellularLocation>
</comment>
<reference evidence="10" key="1">
    <citation type="journal article" date="2016" name="Nat. Commun.">
        <title>The Gonium pectorale genome demonstrates co-option of cell cycle regulation during the evolution of multicellularity.</title>
        <authorList>
            <person name="Hanschen E.R."/>
            <person name="Marriage T.N."/>
            <person name="Ferris P.J."/>
            <person name="Hamaji T."/>
            <person name="Toyoda A."/>
            <person name="Fujiyama A."/>
            <person name="Neme R."/>
            <person name="Noguchi H."/>
            <person name="Minakuchi Y."/>
            <person name="Suzuki M."/>
            <person name="Kawai-Toyooka H."/>
            <person name="Smith D.R."/>
            <person name="Sparks H."/>
            <person name="Anderson J."/>
            <person name="Bakaric R."/>
            <person name="Luria V."/>
            <person name="Karger A."/>
            <person name="Kirschner M.W."/>
            <person name="Durand P.M."/>
            <person name="Michod R.E."/>
            <person name="Nozaki H."/>
            <person name="Olson B.J."/>
        </authorList>
    </citation>
    <scope>NUCLEOTIDE SEQUENCE [LARGE SCALE GENOMIC DNA]</scope>
    <source>
        <strain evidence="10">NIES-2863</strain>
    </source>
</reference>
<evidence type="ECO:0000256" key="5">
    <source>
        <dbReference type="ARBA" id="ARBA00023242"/>
    </source>
</evidence>
<feature type="domain" description="BP28 C-terminal" evidence="8">
    <location>
        <begin position="2155"/>
        <end position="2345"/>
    </location>
</feature>
<dbReference type="GO" id="GO:0045943">
    <property type="term" value="P:positive regulation of transcription by RNA polymerase I"/>
    <property type="evidence" value="ECO:0007669"/>
    <property type="project" value="TreeGrafter"/>
</dbReference>
<dbReference type="GO" id="GO:0034455">
    <property type="term" value="C:t-UTP complex"/>
    <property type="evidence" value="ECO:0007669"/>
    <property type="project" value="TreeGrafter"/>
</dbReference>
<comment type="caution">
    <text evidence="9">The sequence shown here is derived from an EMBL/GenBank/DDBJ whole genome shotgun (WGS) entry which is preliminary data.</text>
</comment>
<keyword evidence="10" id="KW-1185">Reference proteome</keyword>
<dbReference type="Gene3D" id="1.25.10.10">
    <property type="entry name" value="Leucine-rich Repeat Variant"/>
    <property type="match status" value="2"/>
</dbReference>
<dbReference type="EMBL" id="LSYV01000008">
    <property type="protein sequence ID" value="KXZ53244.1"/>
    <property type="molecule type" value="Genomic_DNA"/>
</dbReference>
<dbReference type="PANTHER" id="PTHR13457:SF1">
    <property type="entry name" value="HEAT REPEAT-CONTAINING PROTEIN 1"/>
    <property type="match status" value="1"/>
</dbReference>
<dbReference type="GO" id="GO:0030686">
    <property type="term" value="C:90S preribosome"/>
    <property type="evidence" value="ECO:0007669"/>
    <property type="project" value="TreeGrafter"/>
</dbReference>
<dbReference type="GO" id="GO:0000462">
    <property type="term" value="P:maturation of SSU-rRNA from tricistronic rRNA transcript (SSU-rRNA, 5.8S rRNA, LSU-rRNA)"/>
    <property type="evidence" value="ECO:0007669"/>
    <property type="project" value="TreeGrafter"/>
</dbReference>
<keyword evidence="5" id="KW-0539">Nucleus</keyword>
<dbReference type="InterPro" id="IPR016024">
    <property type="entry name" value="ARM-type_fold"/>
</dbReference>
<dbReference type="InterPro" id="IPR011989">
    <property type="entry name" value="ARM-like"/>
</dbReference>
<evidence type="ECO:0000259" key="8">
    <source>
        <dbReference type="SMART" id="SM01036"/>
    </source>
</evidence>
<feature type="region of interest" description="Disordered" evidence="7">
    <location>
        <begin position="1098"/>
        <end position="1120"/>
    </location>
</feature>
<feature type="region of interest" description="Disordered" evidence="7">
    <location>
        <begin position="1338"/>
        <end position="1365"/>
    </location>
</feature>
<protein>
    <recommendedName>
        <fullName evidence="8">BP28 C-terminal domain-containing protein</fullName>
    </recommendedName>
</protein>
<comment type="similarity">
    <text evidence="2">Belongs to the HEATR1/UTP10 family.</text>
</comment>
<dbReference type="OrthoDB" id="31183at2759"/>
<dbReference type="GO" id="GO:0030515">
    <property type="term" value="F:snoRNA binding"/>
    <property type="evidence" value="ECO:0007669"/>
    <property type="project" value="TreeGrafter"/>
</dbReference>
<gene>
    <name evidence="9" type="ORF">GPECTOR_7g1138</name>
</gene>
<name>A0A150GTY5_GONPE</name>
<accession>A0A150GTY5</accession>
<evidence type="ECO:0000256" key="6">
    <source>
        <dbReference type="ARBA" id="ARBA00023274"/>
    </source>
</evidence>
<dbReference type="SUPFAM" id="SSF48371">
    <property type="entry name" value="ARM repeat"/>
    <property type="match status" value="2"/>
</dbReference>
<dbReference type="GO" id="GO:0032040">
    <property type="term" value="C:small-subunit processome"/>
    <property type="evidence" value="ECO:0007669"/>
    <property type="project" value="TreeGrafter"/>
</dbReference>
<dbReference type="PANTHER" id="PTHR13457">
    <property type="entry name" value="BAP28"/>
    <property type="match status" value="1"/>
</dbReference>
<keyword evidence="6" id="KW-0687">Ribonucleoprotein</keyword>
<evidence type="ECO:0000256" key="2">
    <source>
        <dbReference type="ARBA" id="ARBA00010559"/>
    </source>
</evidence>
<evidence type="ECO:0000256" key="3">
    <source>
        <dbReference type="ARBA" id="ARBA00022517"/>
    </source>
</evidence>
<dbReference type="Proteomes" id="UP000075714">
    <property type="component" value="Unassembled WGS sequence"/>
</dbReference>
<dbReference type="STRING" id="33097.A0A150GTY5"/>
<evidence type="ECO:0000256" key="1">
    <source>
        <dbReference type="ARBA" id="ARBA00004604"/>
    </source>
</evidence>
<evidence type="ECO:0000256" key="7">
    <source>
        <dbReference type="SAM" id="MobiDB-lite"/>
    </source>
</evidence>
<sequence>MATALASQLQALARQRQAALPAAVKKGKASLLFDFQKAADVDVQTIYDIACQGLDDLIRLEPRFRSYRDNLFSRGSVELNPDLQSAEFLAKVDERVQGFCRLLSNHFLTPAAFKALEYLIRRYKANERNVDALMVAALPYHATNEFVRLVQTLALGPAGSLWGWLAKMQSSGAALPRDLLARRCANERQLLLFICKTAGHLGSTNANAGSAAAAGGSGGTSQPANRTFLSFYAVLLCEVLAVTPELKEDFLSALLPHLLDGLGRSAGQDYRAATMMAVAELCSRTNLAREFVKVLLNGMIQHTEPVSEHIRTVLLVMAHLAVTQPHIKTLSEKTLKYLFALPNVVSELGSLAQRGNIRLGPLLALLARSLTSVVAASTGSEGPRGRSEADLLALAHAGLLKGAPAQLVASALLEAGGAPQVDAHVKASCRKLLKVLDQRYPETTDAAVNAFLEPIRNHRKAKGPDAAAGAKSKRRKTHHGASAASDSDSDDDGAAETVEAAAAGLTPEDRARFDFVCSTFASGGCFSAPCGGTMMTLTAALAAPQAAVRRMALQQLDSGLSSAAGAEGAEVASEARSALTAAALARLRDDDLSVVVAALGLSCLRQLSPTVLLDTLQPLVHRLGEFLYGAARLPQLKAARKAARKVASLVRHADLEAASVELREAAALQLSSLLLPSYRDPRVAVEAARATAALKLPVFSGLSGAASALDAHVKEAAGAADGDGDGKKSDKSKAKKAAQRAAAAAIERDVVAVLAKSLAADPAARAADVLRLVQASASSSSDGAAAAAAALRSQHVLLLASHAAVGSASSSGGPGSSRAAKQTAAAAAVVAELARSAIHLAEILLPYARFTDSASSAFDGGQQQWDAAFADQLSTEDGLPTESHAAAIQASAPAAHAALILGTLRANLLRLPAATEATADHATAERVLGQLSSLEVPAEKLLDLPLLVVTRRVPGPARGAFLARLYASPIKDANAPQAALRCLALHVQAQLVTESAAGSRSAHAVNVGGWFATLLPALASSESSVRAAAVDCLEVLGTLLEAGKASAGDRLSADVAAALCTSFVSQRKLLTRDAEAVVTLLRSALDVSGGGAPADAAVAASAPLPTPSKRRGSAKAAAEGHALSGAPPAAELIAYMTWCLRSLEADPVGINTAGVLLACLLPSAPEMPVVGPELFTAGAAMLHRINDSLHVLAAAGTTMALGAHVAQQLLRLYTPKAVAAAAAAGLADQLSQLAEAMDFQLRPSVGSAAAEPVPLAVSEALASIRLAAVRATTPEVFAALPPNGTNVRELFAVLLGRYGGDPDEAVRGAARACLETLPLTAELITPLLEPAHLSTPLPAAAQTAPSPDPSARSKKKTKKADGDATAAAQAAAATLPPLDPLSLRDAVVALELLQWRGGIAKPGLLAAALQSLLRRQLPVVGSIATVASAEGEGDEEADAAAPLAAADSTDDGAQSSLSGYAVTLALTALASLAEQAGADGDDEEQHVMLASMDIGLAVRAAREAPDAAVRNGALRLLSGLASRMPEAALAHVLQVLAVINASAALQDDEHSRAVGAAALAAVVPAWVAAGQKPAALWDQVAAALPSLPPHRRLDLLLALMRALPEEGLADGLLVLMQHAADPKAQAQAPPTPAVAAAPGAKTPKSAAKMARVGTAAEAQTDAGAEQVAMAGPPPSEWLPELASQLALQVGLSVRLACCARVMELALAASRQQPHTPLPRLVVAFVTAQLKLKVAVAAAGASLRRPEADPVLEAACRRLMEAALAQMQLLQPDAVAADRGSDAASPSGAAGRLNRAVLAASRGLYALFAALQGVMAADTYLHALLSLAEHPSDKVKRRAVKLFTDKVRGVKAEIQDQIELPQRVRDAKVRQASDAAARACGLFPKLLGVEGTGASASPLTRQLALVSLSAIATEFGMQQHATLLAGVPPVLAATKDSHASIRASALAAVASFVRALGSRLVPVLPATVAAAVAAADAAWARLSRASVAAGGSGTGGDVDMEEGAGAAGNGDAAGSSSGAESSDDEDGVEGSGGRRGRSRRSDEDDAALELSSALACLNALVETLGGFLSPHLPSVLSILLNPRVLACRVAGCDKFAAAIRGRLPAAVPPRLLLPALYDRLQPCLDAAADAADASAAAAPAEALMEMVAAAATSMEPKVAAQYHELMFAFLLRALDVRQRRPPPLAAHGDAAIDAVEAAATRALVALVMKLSEARFKPLFLRMLEWASTVSVPEGPGGEPSYLGRMVALFGAVNALIDRLRSVLVPYYRYLLDSCIQHLTGDDGISGSKGRSKKKQRKGIVAAAAGDDAAGGAASSQQETQARLAWLLRLRVVRALHRCFLHDSVGFVDSERFARLQPALVSQLDAEPPASVVAFLLSPSHADPELAAYVSLGKATRAYTAADGAASAGPLGAAAVGCLLALAVAANSDVLWKPLNHAALMLTRSASVRVRALALEVVAQLVDRLREEYLVLLPESLPFVSELLEDVDGAVAARVREVVAQLEEISGEKLDEYLKV</sequence>
<feature type="compositionally biased region" description="Low complexity" evidence="7">
    <location>
        <begin position="2008"/>
        <end position="2019"/>
    </location>
</feature>
<dbReference type="InterPro" id="IPR012954">
    <property type="entry name" value="BP28_C_dom"/>
</dbReference>
<proteinExistence type="inferred from homology"/>
<dbReference type="InterPro" id="IPR040191">
    <property type="entry name" value="UTP10"/>
</dbReference>
<dbReference type="SMART" id="SM01036">
    <property type="entry name" value="BP28CT"/>
    <property type="match status" value="1"/>
</dbReference>
<keyword evidence="3" id="KW-0690">Ribosome biogenesis</keyword>
<feature type="region of interest" description="Disordered" evidence="7">
    <location>
        <begin position="1430"/>
        <end position="1451"/>
    </location>
</feature>
<organism evidence="9 10">
    <name type="scientific">Gonium pectorale</name>
    <name type="common">Green alga</name>
    <dbReference type="NCBI Taxonomy" id="33097"/>
    <lineage>
        <taxon>Eukaryota</taxon>
        <taxon>Viridiplantae</taxon>
        <taxon>Chlorophyta</taxon>
        <taxon>core chlorophytes</taxon>
        <taxon>Chlorophyceae</taxon>
        <taxon>CS clade</taxon>
        <taxon>Chlamydomonadales</taxon>
        <taxon>Volvocaceae</taxon>
        <taxon>Gonium</taxon>
    </lineage>
</organism>
<keyword evidence="4" id="KW-0698">rRNA processing</keyword>
<evidence type="ECO:0000256" key="4">
    <source>
        <dbReference type="ARBA" id="ARBA00022552"/>
    </source>
</evidence>
<dbReference type="InterPro" id="IPR022125">
    <property type="entry name" value="U3snoRNP10_N"/>
</dbReference>
<feature type="region of interest" description="Disordered" evidence="7">
    <location>
        <begin position="459"/>
        <end position="495"/>
    </location>
</feature>